<evidence type="ECO:0000256" key="3">
    <source>
        <dbReference type="ARBA" id="ARBA00022692"/>
    </source>
</evidence>
<evidence type="ECO:0000256" key="2">
    <source>
        <dbReference type="ARBA" id="ARBA00022475"/>
    </source>
</evidence>
<dbReference type="GO" id="GO:0005886">
    <property type="term" value="C:plasma membrane"/>
    <property type="evidence" value="ECO:0007669"/>
    <property type="project" value="UniProtKB-SubCell"/>
</dbReference>
<keyword evidence="11" id="KW-1185">Reference proteome</keyword>
<accession>G2DCS3</accession>
<comment type="similarity">
    <text evidence="7">Belongs to the YfgM family.</text>
</comment>
<keyword evidence="3" id="KW-0812">Transmembrane</keyword>
<keyword evidence="2" id="KW-1003">Cell membrane</keyword>
<sequence>MRVMSGYQTEEEQVEALKKWWKENGTSVIAGIVLGFGAVFGWQAWNGYQDRVGEEASVAFSQMIDAITQGQSESALKQAELLRLEYESSAYAVFAALAQASLKMEQGDSAAARSQLEWAMQHAEEPGLKQLARLRLARILLSEGETEAAASLVKAASAGGFDSEFAALRGDIARQQGDLQAARQAYQLALAGDVGNGELVQMKLDDLGVATP</sequence>
<comment type="subcellular location">
    <subcellularLocation>
        <location evidence="1">Cell membrane</location>
        <topology evidence="1">Single-pass type II membrane protein</topology>
    </subcellularLocation>
</comment>
<dbReference type="Gene3D" id="1.25.40.10">
    <property type="entry name" value="Tetratricopeptide repeat domain"/>
    <property type="match status" value="1"/>
</dbReference>
<dbReference type="PANTHER" id="PTHR38035">
    <property type="entry name" value="UPF0070 PROTEIN YFGM"/>
    <property type="match status" value="1"/>
</dbReference>
<evidence type="ECO:0000256" key="4">
    <source>
        <dbReference type="ARBA" id="ARBA00022989"/>
    </source>
</evidence>
<evidence type="ECO:0000256" key="6">
    <source>
        <dbReference type="ARBA" id="ARBA00023186"/>
    </source>
</evidence>
<dbReference type="Pfam" id="PF09976">
    <property type="entry name" value="TPR_21"/>
    <property type="match status" value="1"/>
</dbReference>
<keyword evidence="5" id="KW-0472">Membrane</keyword>
<evidence type="ECO:0000313" key="11">
    <source>
        <dbReference type="Proteomes" id="UP000004491"/>
    </source>
</evidence>
<proteinExistence type="inferred from homology"/>
<reference evidence="10" key="1">
    <citation type="journal article" date="2011" name="ISME J.">
        <title>The endosymbionts of the deep-sea tubeworms Riftia pachyptila and Tevnia jerichonana share an identical physiology as revealed by proteogenomic analyses.</title>
        <authorList>
            <person name="Gardebrecht A."/>
            <person name="Markert S."/>
            <person name="Felbeck H."/>
            <person name="Thuermer A."/>
            <person name="Albrecht D."/>
            <person name="Wollherr A."/>
            <person name="Kabisch J."/>
            <person name="Lehmann R."/>
            <person name="Daniel R."/>
            <person name="Liesegang H."/>
            <person name="Hecker M."/>
            <person name="Sievert S.M."/>
            <person name="Schweder T."/>
        </authorList>
    </citation>
    <scope>NUCLEOTIDE SEQUENCE [LARGE SCALE GENOMIC DNA]</scope>
</reference>
<keyword evidence="4" id="KW-1133">Transmembrane helix</keyword>
<dbReference type="PANTHER" id="PTHR38035:SF1">
    <property type="entry name" value="ANCILLARY SECYEG TRANSLOCON SUBUNIT"/>
    <property type="match status" value="1"/>
</dbReference>
<comment type="caution">
    <text evidence="10">The sequence shown here is derived from an EMBL/GenBank/DDBJ whole genome shotgun (WGS) entry which is preliminary data.</text>
</comment>
<dbReference type="GO" id="GO:0044877">
    <property type="term" value="F:protein-containing complex binding"/>
    <property type="evidence" value="ECO:0007669"/>
    <property type="project" value="InterPro"/>
</dbReference>
<dbReference type="EMBL" id="AFOC01000032">
    <property type="protein sequence ID" value="EGV51580.1"/>
    <property type="molecule type" value="Genomic_DNA"/>
</dbReference>
<dbReference type="InterPro" id="IPR011990">
    <property type="entry name" value="TPR-like_helical_dom_sf"/>
</dbReference>
<dbReference type="AlphaFoldDB" id="G2DCS3"/>
<dbReference type="Proteomes" id="UP000004491">
    <property type="component" value="Unassembled WGS sequence"/>
</dbReference>
<evidence type="ECO:0000313" key="10">
    <source>
        <dbReference type="EMBL" id="EGV51580.1"/>
    </source>
</evidence>
<organism evidence="10 11">
    <name type="scientific">endosymbiont of Riftia pachyptila</name>
    <name type="common">vent Ph05</name>
    <dbReference type="NCBI Taxonomy" id="1048808"/>
    <lineage>
        <taxon>Bacteria</taxon>
        <taxon>Pseudomonadati</taxon>
        <taxon>Pseudomonadota</taxon>
        <taxon>Gammaproteobacteria</taxon>
        <taxon>sulfur-oxidizing symbionts</taxon>
    </lineage>
</organism>
<evidence type="ECO:0000256" key="8">
    <source>
        <dbReference type="ARBA" id="ARBA00024235"/>
    </source>
</evidence>
<evidence type="ECO:0000256" key="1">
    <source>
        <dbReference type="ARBA" id="ARBA00004401"/>
    </source>
</evidence>
<dbReference type="InterPro" id="IPR018704">
    <property type="entry name" value="SecYEG/CpoB_TPR"/>
</dbReference>
<dbReference type="PIRSF" id="PIRSF006170">
    <property type="entry name" value="YfgM"/>
    <property type="match status" value="1"/>
</dbReference>
<evidence type="ECO:0000256" key="5">
    <source>
        <dbReference type="ARBA" id="ARBA00023136"/>
    </source>
</evidence>
<feature type="domain" description="Ancillary SecYEG translocon subunit/Cell division coordinator CpoB TPR" evidence="9">
    <location>
        <begin position="18"/>
        <end position="208"/>
    </location>
</feature>
<name>G2DCS3_9GAMM</name>
<dbReference type="InterPro" id="IPR026039">
    <property type="entry name" value="YfgM"/>
</dbReference>
<gene>
    <name evidence="10" type="ORF">Rifp1Sym_be00170</name>
</gene>
<protein>
    <recommendedName>
        <fullName evidence="8">Ancillary SecYEG translocon subunit</fullName>
    </recommendedName>
</protein>
<keyword evidence="6" id="KW-0143">Chaperone</keyword>
<evidence type="ECO:0000256" key="7">
    <source>
        <dbReference type="ARBA" id="ARBA00024197"/>
    </source>
</evidence>
<evidence type="ECO:0000259" key="9">
    <source>
        <dbReference type="Pfam" id="PF09976"/>
    </source>
</evidence>